<reference evidence="6 7" key="1">
    <citation type="journal article" date="2018" name="Front. Plant Sci.">
        <title>Red Clover (Trifolium pratense) and Zigzag Clover (T. medium) - A Picture of Genomic Similarities and Differences.</title>
        <authorList>
            <person name="Dluhosova J."/>
            <person name="Istvanek J."/>
            <person name="Nedelnik J."/>
            <person name="Repkova J."/>
        </authorList>
    </citation>
    <scope>NUCLEOTIDE SEQUENCE [LARGE SCALE GENOMIC DNA]</scope>
    <source>
        <strain evidence="7">cv. 10/8</strain>
        <tissue evidence="6">Leaf</tissue>
    </source>
</reference>
<keyword evidence="2" id="KW-0479">Metal-binding</keyword>
<evidence type="ECO:0000313" key="7">
    <source>
        <dbReference type="Proteomes" id="UP000265520"/>
    </source>
</evidence>
<evidence type="ECO:0000256" key="2">
    <source>
        <dbReference type="ARBA" id="ARBA00022723"/>
    </source>
</evidence>
<dbReference type="GO" id="GO:0008270">
    <property type="term" value="F:zinc ion binding"/>
    <property type="evidence" value="ECO:0007669"/>
    <property type="project" value="UniProtKB-KW"/>
</dbReference>
<dbReference type="PANTHER" id="PTHR14493:SF153">
    <property type="entry name" value="ZINC FINGER CCCH DOMAIN-CONTAINING PROTEIN 24"/>
    <property type="match status" value="1"/>
</dbReference>
<evidence type="ECO:0000256" key="3">
    <source>
        <dbReference type="ARBA" id="ARBA00022771"/>
    </source>
</evidence>
<dbReference type="SMART" id="SM00248">
    <property type="entry name" value="ANK"/>
    <property type="match status" value="2"/>
</dbReference>
<dbReference type="SUPFAM" id="SSF48403">
    <property type="entry name" value="Ankyrin repeat"/>
    <property type="match status" value="1"/>
</dbReference>
<keyword evidence="3" id="KW-0863">Zinc-finger</keyword>
<dbReference type="PRINTS" id="PR01415">
    <property type="entry name" value="ANKYRIN"/>
</dbReference>
<dbReference type="Pfam" id="PF12796">
    <property type="entry name" value="Ank_2"/>
    <property type="match status" value="1"/>
</dbReference>
<dbReference type="Proteomes" id="UP000265520">
    <property type="component" value="Unassembled WGS sequence"/>
</dbReference>
<comment type="subcellular location">
    <subcellularLocation>
        <location evidence="1">Cell membrane</location>
        <topology evidence="1">Peripheral membrane protein</topology>
        <orientation evidence="1">Cytoplasmic side</orientation>
    </subcellularLocation>
</comment>
<feature type="non-terminal residue" evidence="6">
    <location>
        <position position="1"/>
    </location>
</feature>
<sequence length="95" mass="9844">VALDSDASLINEVGLWYVRQNGSKQIVLEHRTPLMVAASYGSIDILKLILSCPEADVNFSCGTDKGTALHCAASGGSVNAVDAVKLLLSAGADIN</sequence>
<dbReference type="PANTHER" id="PTHR14493">
    <property type="entry name" value="UNKEMPT FAMILY MEMBER"/>
    <property type="match status" value="1"/>
</dbReference>
<accession>A0A392RZP8</accession>
<dbReference type="EMBL" id="LXQA010300224">
    <property type="protein sequence ID" value="MCI42098.1"/>
    <property type="molecule type" value="Genomic_DNA"/>
</dbReference>
<feature type="repeat" description="ANK" evidence="5">
    <location>
        <begin position="64"/>
        <end position="95"/>
    </location>
</feature>
<keyword evidence="7" id="KW-1185">Reference proteome</keyword>
<protein>
    <submittedName>
        <fullName evidence="6">Zinc finger CCCH domain-containing protein 30-like</fullName>
    </submittedName>
</protein>
<dbReference type="AlphaFoldDB" id="A0A392RZP8"/>
<comment type="caution">
    <text evidence="6">The sequence shown here is derived from an EMBL/GenBank/DDBJ whole genome shotgun (WGS) entry which is preliminary data.</text>
</comment>
<dbReference type="InterPro" id="IPR036770">
    <property type="entry name" value="Ankyrin_rpt-contain_sf"/>
</dbReference>
<dbReference type="PROSITE" id="PS50088">
    <property type="entry name" value="ANK_REPEAT"/>
    <property type="match status" value="1"/>
</dbReference>
<organism evidence="6 7">
    <name type="scientific">Trifolium medium</name>
    <dbReference type="NCBI Taxonomy" id="97028"/>
    <lineage>
        <taxon>Eukaryota</taxon>
        <taxon>Viridiplantae</taxon>
        <taxon>Streptophyta</taxon>
        <taxon>Embryophyta</taxon>
        <taxon>Tracheophyta</taxon>
        <taxon>Spermatophyta</taxon>
        <taxon>Magnoliopsida</taxon>
        <taxon>eudicotyledons</taxon>
        <taxon>Gunneridae</taxon>
        <taxon>Pentapetalae</taxon>
        <taxon>rosids</taxon>
        <taxon>fabids</taxon>
        <taxon>Fabales</taxon>
        <taxon>Fabaceae</taxon>
        <taxon>Papilionoideae</taxon>
        <taxon>50 kb inversion clade</taxon>
        <taxon>NPAAA clade</taxon>
        <taxon>Hologalegina</taxon>
        <taxon>IRL clade</taxon>
        <taxon>Trifolieae</taxon>
        <taxon>Trifolium</taxon>
    </lineage>
</organism>
<evidence type="ECO:0000256" key="5">
    <source>
        <dbReference type="PROSITE-ProRule" id="PRU00023"/>
    </source>
</evidence>
<keyword evidence="5" id="KW-0040">ANK repeat</keyword>
<evidence type="ECO:0000256" key="4">
    <source>
        <dbReference type="ARBA" id="ARBA00022833"/>
    </source>
</evidence>
<dbReference type="InterPro" id="IPR002110">
    <property type="entry name" value="Ankyrin_rpt"/>
</dbReference>
<dbReference type="Gene3D" id="1.25.40.20">
    <property type="entry name" value="Ankyrin repeat-containing domain"/>
    <property type="match status" value="1"/>
</dbReference>
<proteinExistence type="predicted"/>
<feature type="non-terminal residue" evidence="6">
    <location>
        <position position="95"/>
    </location>
</feature>
<dbReference type="GO" id="GO:0005886">
    <property type="term" value="C:plasma membrane"/>
    <property type="evidence" value="ECO:0007669"/>
    <property type="project" value="UniProtKB-SubCell"/>
</dbReference>
<keyword evidence="4" id="KW-0862">Zinc</keyword>
<evidence type="ECO:0000313" key="6">
    <source>
        <dbReference type="EMBL" id="MCI42098.1"/>
    </source>
</evidence>
<evidence type="ECO:0000256" key="1">
    <source>
        <dbReference type="ARBA" id="ARBA00004413"/>
    </source>
</evidence>
<dbReference type="PROSITE" id="PS50297">
    <property type="entry name" value="ANK_REP_REGION"/>
    <property type="match status" value="1"/>
</dbReference>
<dbReference type="InterPro" id="IPR045234">
    <property type="entry name" value="Unkempt-like"/>
</dbReference>
<name>A0A392RZP8_9FABA</name>